<evidence type="ECO:0000256" key="8">
    <source>
        <dbReference type="ARBA" id="ARBA00022806"/>
    </source>
</evidence>
<evidence type="ECO:0000313" key="21">
    <source>
        <dbReference type="EMBL" id="QEG36475.1"/>
    </source>
</evidence>
<dbReference type="Gene3D" id="1.10.10.10">
    <property type="entry name" value="Winged helix-like DNA-binding domain superfamily/Winged helix DNA-binding domain"/>
    <property type="match status" value="1"/>
</dbReference>
<evidence type="ECO:0000256" key="16">
    <source>
        <dbReference type="NCBIfam" id="TIGR01389"/>
    </source>
</evidence>
<evidence type="ECO:0000256" key="9">
    <source>
        <dbReference type="ARBA" id="ARBA00022833"/>
    </source>
</evidence>
<keyword evidence="14" id="KW-0413">Isomerase</keyword>
<dbReference type="GO" id="GO:0006310">
    <property type="term" value="P:DNA recombination"/>
    <property type="evidence" value="ECO:0007669"/>
    <property type="project" value="UniProtKB-UniRule"/>
</dbReference>
<dbReference type="Gene3D" id="3.40.50.300">
    <property type="entry name" value="P-loop containing nucleotide triphosphate hydrolases"/>
    <property type="match status" value="2"/>
</dbReference>
<evidence type="ECO:0000256" key="13">
    <source>
        <dbReference type="ARBA" id="ARBA00023204"/>
    </source>
</evidence>
<evidence type="ECO:0000256" key="2">
    <source>
        <dbReference type="ARBA" id="ARBA00001947"/>
    </source>
</evidence>
<protein>
    <recommendedName>
        <fullName evidence="16">DNA helicase RecQ</fullName>
        <ecNumber evidence="16">5.6.2.4</ecNumber>
    </recommendedName>
</protein>
<dbReference type="PANTHER" id="PTHR13710">
    <property type="entry name" value="DNA HELICASE RECQ FAMILY MEMBER"/>
    <property type="match status" value="1"/>
</dbReference>
<dbReference type="Pfam" id="PF16124">
    <property type="entry name" value="RecQ_Zn_bind"/>
    <property type="match status" value="1"/>
</dbReference>
<dbReference type="GO" id="GO:0009378">
    <property type="term" value="F:four-way junction helicase activity"/>
    <property type="evidence" value="ECO:0007669"/>
    <property type="project" value="TreeGrafter"/>
</dbReference>
<dbReference type="InterPro" id="IPR002121">
    <property type="entry name" value="HRDC_dom"/>
</dbReference>
<feature type="region of interest" description="Disordered" evidence="17">
    <location>
        <begin position="510"/>
        <end position="536"/>
    </location>
</feature>
<evidence type="ECO:0000259" key="19">
    <source>
        <dbReference type="PROSITE" id="PS51192"/>
    </source>
</evidence>
<dbReference type="SMART" id="SM00956">
    <property type="entry name" value="RQC"/>
    <property type="match status" value="1"/>
</dbReference>
<evidence type="ECO:0000256" key="14">
    <source>
        <dbReference type="ARBA" id="ARBA00023235"/>
    </source>
</evidence>
<evidence type="ECO:0000256" key="15">
    <source>
        <dbReference type="ARBA" id="ARBA00034617"/>
    </source>
</evidence>
<evidence type="ECO:0000256" key="10">
    <source>
        <dbReference type="ARBA" id="ARBA00022840"/>
    </source>
</evidence>
<comment type="catalytic activity">
    <reaction evidence="15">
        <text>Couples ATP hydrolysis with the unwinding of duplex DNA by translocating in the 3'-5' direction.</text>
        <dbReference type="EC" id="5.6.2.4"/>
    </reaction>
</comment>
<dbReference type="NCBIfam" id="TIGR00614">
    <property type="entry name" value="recQ_fam"/>
    <property type="match status" value="1"/>
</dbReference>
<evidence type="ECO:0000256" key="12">
    <source>
        <dbReference type="ARBA" id="ARBA00023172"/>
    </source>
</evidence>
<dbReference type="PROSITE" id="PS51194">
    <property type="entry name" value="HELICASE_CTER"/>
    <property type="match status" value="1"/>
</dbReference>
<dbReference type="InterPro" id="IPR036390">
    <property type="entry name" value="WH_DNA-bd_sf"/>
</dbReference>
<dbReference type="PROSITE" id="PS50967">
    <property type="entry name" value="HRDC"/>
    <property type="match status" value="1"/>
</dbReference>
<dbReference type="InterPro" id="IPR032284">
    <property type="entry name" value="RecQ_Zn-bd"/>
</dbReference>
<keyword evidence="10" id="KW-0067">ATP-binding</keyword>
<dbReference type="InterPro" id="IPR036388">
    <property type="entry name" value="WH-like_DNA-bd_sf"/>
</dbReference>
<evidence type="ECO:0000256" key="17">
    <source>
        <dbReference type="SAM" id="MobiDB-lite"/>
    </source>
</evidence>
<dbReference type="OrthoDB" id="9763310at2"/>
<evidence type="ECO:0000256" key="7">
    <source>
        <dbReference type="ARBA" id="ARBA00022801"/>
    </source>
</evidence>
<evidence type="ECO:0000256" key="1">
    <source>
        <dbReference type="ARBA" id="ARBA00001946"/>
    </source>
</evidence>
<dbReference type="InterPro" id="IPR001650">
    <property type="entry name" value="Helicase_C-like"/>
</dbReference>
<comment type="cofactor">
    <cofactor evidence="2">
        <name>Zn(2+)</name>
        <dbReference type="ChEBI" id="CHEBI:29105"/>
    </cofactor>
</comment>
<evidence type="ECO:0000313" key="22">
    <source>
        <dbReference type="Proteomes" id="UP000323917"/>
    </source>
</evidence>
<evidence type="ECO:0000256" key="11">
    <source>
        <dbReference type="ARBA" id="ARBA00023125"/>
    </source>
</evidence>
<keyword evidence="12" id="KW-0233">DNA recombination</keyword>
<dbReference type="Pfam" id="PF09382">
    <property type="entry name" value="RQC"/>
    <property type="match status" value="1"/>
</dbReference>
<dbReference type="NCBIfam" id="TIGR01389">
    <property type="entry name" value="recQ"/>
    <property type="match status" value="1"/>
</dbReference>
<feature type="domain" description="Helicase ATP-binding" evidence="19">
    <location>
        <begin position="35"/>
        <end position="203"/>
    </location>
</feature>
<dbReference type="Pfam" id="PF00570">
    <property type="entry name" value="HRDC"/>
    <property type="match status" value="1"/>
</dbReference>
<comment type="similarity">
    <text evidence="3">Belongs to the helicase family. RecQ subfamily.</text>
</comment>
<evidence type="ECO:0000259" key="20">
    <source>
        <dbReference type="PROSITE" id="PS51194"/>
    </source>
</evidence>
<dbReference type="SMART" id="SM00487">
    <property type="entry name" value="DEXDc"/>
    <property type="match status" value="1"/>
</dbReference>
<dbReference type="CDD" id="cd17920">
    <property type="entry name" value="DEXHc_RecQ"/>
    <property type="match status" value="1"/>
</dbReference>
<dbReference type="InterPro" id="IPR004589">
    <property type="entry name" value="DNA_helicase_ATP-dep_RecQ"/>
</dbReference>
<gene>
    <name evidence="21" type="primary">recQ_2</name>
    <name evidence="21" type="ORF">Pr1d_37890</name>
</gene>
<dbReference type="GO" id="GO:0003677">
    <property type="term" value="F:DNA binding"/>
    <property type="evidence" value="ECO:0007669"/>
    <property type="project" value="UniProtKB-KW"/>
</dbReference>
<evidence type="ECO:0000256" key="3">
    <source>
        <dbReference type="ARBA" id="ARBA00005446"/>
    </source>
</evidence>
<keyword evidence="11" id="KW-0238">DNA-binding</keyword>
<dbReference type="PROSITE" id="PS51192">
    <property type="entry name" value="HELICASE_ATP_BIND_1"/>
    <property type="match status" value="1"/>
</dbReference>
<dbReference type="FunFam" id="3.40.50.300:FF:000296">
    <property type="entry name" value="ATP-dependent DNA helicase RecQ"/>
    <property type="match status" value="1"/>
</dbReference>
<dbReference type="Proteomes" id="UP000323917">
    <property type="component" value="Chromosome"/>
</dbReference>
<evidence type="ECO:0000256" key="4">
    <source>
        <dbReference type="ARBA" id="ARBA00022723"/>
    </source>
</evidence>
<comment type="cofactor">
    <cofactor evidence="1">
        <name>Mg(2+)</name>
        <dbReference type="ChEBI" id="CHEBI:18420"/>
    </cofactor>
</comment>
<feature type="domain" description="Helicase C-terminal" evidence="20">
    <location>
        <begin position="224"/>
        <end position="375"/>
    </location>
</feature>
<dbReference type="GO" id="GO:0006281">
    <property type="term" value="P:DNA repair"/>
    <property type="evidence" value="ECO:0007669"/>
    <property type="project" value="UniProtKB-KW"/>
</dbReference>
<evidence type="ECO:0000259" key="18">
    <source>
        <dbReference type="PROSITE" id="PS50967"/>
    </source>
</evidence>
<feature type="compositionally biased region" description="Basic and acidic residues" evidence="17">
    <location>
        <begin position="522"/>
        <end position="536"/>
    </location>
</feature>
<evidence type="ECO:0000256" key="5">
    <source>
        <dbReference type="ARBA" id="ARBA00022741"/>
    </source>
</evidence>
<dbReference type="Pfam" id="PF00271">
    <property type="entry name" value="Helicase_C"/>
    <property type="match status" value="1"/>
</dbReference>
<dbReference type="GO" id="GO:0043138">
    <property type="term" value="F:3'-5' DNA helicase activity"/>
    <property type="evidence" value="ECO:0007669"/>
    <property type="project" value="UniProtKB-EC"/>
</dbReference>
<dbReference type="GO" id="GO:0005524">
    <property type="term" value="F:ATP binding"/>
    <property type="evidence" value="ECO:0007669"/>
    <property type="project" value="UniProtKB-KW"/>
</dbReference>
<feature type="domain" description="HRDC" evidence="18">
    <location>
        <begin position="539"/>
        <end position="616"/>
    </location>
</feature>
<sequence>MSHASAPTTADLQLVDALRRYWGYEEFRPLQLQAMQCAMEHRDSVVVLPTGGGKSLCYQVPAVCLEGLTVVVSPLISLMKDQVDALTDCGVRAACIHSMVEANEKRRIAEEIRSGELKLLYVAPERVVQPRTIDFLQSVSVSQIAVDEAHCISSWGHDFRPEYRQLRLLRNALPGVGMHAYTATATERVRTDVAEQLGLENAQIMVGDFDRPNLVYRVKRKNRATEQIRSVIERHAGAAGIVYCISRKQVEETAASLVSTGIRARPYHAGLEDHVRERHQTEFAQEEVDVIVATVAFGMGIDKSNVRYVIHSGMPKSLEQYQQESGRAGRDGLEAECLLLYSGGDAALWRRLIKQGEQSQSGAEEGRQGAFDALNAMSDFCHSAACRHRTLVGYFGQELDHDNCGACDACLNEIETVDDSLVIGQKVLSCVLRLEERYGADYTAKVLIGSNDQRIIERGHENLSTHGLLEEHSLRTVRDWTEQLVGQGFLEKTGEYNTLSVTQHGRELLRGGHTPRLLKPTEPQRSRRTRTQEDGDQWEGVHKGLFEELRKLRRDLAHERSVPAYIVFGDQSLRDMARSRPTTLDDFRQVSGVGEKKLTEYGDAFVTCIRQFFDSH</sequence>
<dbReference type="FunFam" id="3.40.50.300:FF:000156">
    <property type="entry name" value="ATP-dependent DNA helicase recQ"/>
    <property type="match status" value="1"/>
</dbReference>
<dbReference type="InterPro" id="IPR014001">
    <property type="entry name" value="Helicase_ATP-bd"/>
</dbReference>
<dbReference type="EC" id="5.6.2.4" evidence="16"/>
<dbReference type="InterPro" id="IPR010997">
    <property type="entry name" value="HRDC-like_sf"/>
</dbReference>
<dbReference type="GO" id="GO:0046872">
    <property type="term" value="F:metal ion binding"/>
    <property type="evidence" value="ECO:0007669"/>
    <property type="project" value="UniProtKB-KW"/>
</dbReference>
<dbReference type="PANTHER" id="PTHR13710:SF105">
    <property type="entry name" value="ATP-DEPENDENT DNA HELICASE Q1"/>
    <property type="match status" value="1"/>
</dbReference>
<dbReference type="AlphaFoldDB" id="A0A5B9QFR4"/>
<keyword evidence="4" id="KW-0479">Metal-binding</keyword>
<dbReference type="Gene3D" id="1.10.150.80">
    <property type="entry name" value="HRDC domain"/>
    <property type="match status" value="1"/>
</dbReference>
<evidence type="ECO:0000256" key="6">
    <source>
        <dbReference type="ARBA" id="ARBA00022763"/>
    </source>
</evidence>
<dbReference type="SMART" id="SM00490">
    <property type="entry name" value="HELICc"/>
    <property type="match status" value="1"/>
</dbReference>
<keyword evidence="22" id="KW-1185">Reference proteome</keyword>
<name>A0A5B9QFR4_9BACT</name>
<reference evidence="21 22" key="1">
    <citation type="submission" date="2019-08" db="EMBL/GenBank/DDBJ databases">
        <title>Deep-cultivation of Planctomycetes and their phenomic and genomic characterization uncovers novel biology.</title>
        <authorList>
            <person name="Wiegand S."/>
            <person name="Jogler M."/>
            <person name="Boedeker C."/>
            <person name="Pinto D."/>
            <person name="Vollmers J."/>
            <person name="Rivas-Marin E."/>
            <person name="Kohn T."/>
            <person name="Peeters S.H."/>
            <person name="Heuer A."/>
            <person name="Rast P."/>
            <person name="Oberbeckmann S."/>
            <person name="Bunk B."/>
            <person name="Jeske O."/>
            <person name="Meyerdierks A."/>
            <person name="Storesund J.E."/>
            <person name="Kallscheuer N."/>
            <person name="Luecker S."/>
            <person name="Lage O.M."/>
            <person name="Pohl T."/>
            <person name="Merkel B.J."/>
            <person name="Hornburger P."/>
            <person name="Mueller R.-W."/>
            <person name="Bruemmer F."/>
            <person name="Labrenz M."/>
            <person name="Spormann A.M."/>
            <person name="Op den Camp H."/>
            <person name="Overmann J."/>
            <person name="Amann R."/>
            <person name="Jetten M.S.M."/>
            <person name="Mascher T."/>
            <person name="Medema M.H."/>
            <person name="Devos D.P."/>
            <person name="Kaster A.-K."/>
            <person name="Ovreas L."/>
            <person name="Rohde M."/>
            <person name="Galperin M.Y."/>
            <person name="Jogler C."/>
        </authorList>
    </citation>
    <scope>NUCLEOTIDE SEQUENCE [LARGE SCALE GENOMIC DNA]</scope>
    <source>
        <strain evidence="21 22">Pr1d</strain>
    </source>
</reference>
<keyword evidence="6" id="KW-0227">DNA damage</keyword>
<dbReference type="InterPro" id="IPR011545">
    <property type="entry name" value="DEAD/DEAH_box_helicase_dom"/>
</dbReference>
<dbReference type="InterPro" id="IPR044876">
    <property type="entry name" value="HRDC_dom_sf"/>
</dbReference>
<dbReference type="SUPFAM" id="SSF47819">
    <property type="entry name" value="HRDC-like"/>
    <property type="match status" value="1"/>
</dbReference>
<dbReference type="GO" id="GO:0009432">
    <property type="term" value="P:SOS response"/>
    <property type="evidence" value="ECO:0007669"/>
    <property type="project" value="UniProtKB-UniRule"/>
</dbReference>
<dbReference type="InterPro" id="IPR018982">
    <property type="entry name" value="RQC_domain"/>
</dbReference>
<dbReference type="EMBL" id="CP042913">
    <property type="protein sequence ID" value="QEG36475.1"/>
    <property type="molecule type" value="Genomic_DNA"/>
</dbReference>
<dbReference type="GO" id="GO:0005737">
    <property type="term" value="C:cytoplasm"/>
    <property type="evidence" value="ECO:0007669"/>
    <property type="project" value="TreeGrafter"/>
</dbReference>
<dbReference type="KEGG" id="bgok:Pr1d_37890"/>
<dbReference type="Pfam" id="PF00270">
    <property type="entry name" value="DEAD"/>
    <property type="match status" value="1"/>
</dbReference>
<organism evidence="21 22">
    <name type="scientific">Bythopirellula goksoeyrii</name>
    <dbReference type="NCBI Taxonomy" id="1400387"/>
    <lineage>
        <taxon>Bacteria</taxon>
        <taxon>Pseudomonadati</taxon>
        <taxon>Planctomycetota</taxon>
        <taxon>Planctomycetia</taxon>
        <taxon>Pirellulales</taxon>
        <taxon>Lacipirellulaceae</taxon>
        <taxon>Bythopirellula</taxon>
    </lineage>
</organism>
<keyword evidence="7 21" id="KW-0378">Hydrolase</keyword>
<accession>A0A5B9QFR4</accession>
<keyword evidence="8 21" id="KW-0347">Helicase</keyword>
<dbReference type="SUPFAM" id="SSF46785">
    <property type="entry name" value="Winged helix' DNA-binding domain"/>
    <property type="match status" value="1"/>
</dbReference>
<proteinExistence type="inferred from homology"/>
<dbReference type="InterPro" id="IPR006293">
    <property type="entry name" value="DNA_helicase_ATP-dep_RecQ_bac"/>
</dbReference>
<dbReference type="GO" id="GO:0016787">
    <property type="term" value="F:hydrolase activity"/>
    <property type="evidence" value="ECO:0007669"/>
    <property type="project" value="UniProtKB-KW"/>
</dbReference>
<dbReference type="GO" id="GO:0043590">
    <property type="term" value="C:bacterial nucleoid"/>
    <property type="evidence" value="ECO:0007669"/>
    <property type="project" value="TreeGrafter"/>
</dbReference>
<dbReference type="GO" id="GO:0006260">
    <property type="term" value="P:DNA replication"/>
    <property type="evidence" value="ECO:0007669"/>
    <property type="project" value="InterPro"/>
</dbReference>
<dbReference type="SMART" id="SM00341">
    <property type="entry name" value="HRDC"/>
    <property type="match status" value="1"/>
</dbReference>
<keyword evidence="5" id="KW-0547">Nucleotide-binding</keyword>
<dbReference type="RefSeq" id="WP_148074814.1">
    <property type="nucleotide sequence ID" value="NZ_CP042913.1"/>
</dbReference>
<dbReference type="GO" id="GO:0030894">
    <property type="term" value="C:replisome"/>
    <property type="evidence" value="ECO:0007669"/>
    <property type="project" value="TreeGrafter"/>
</dbReference>
<keyword evidence="13" id="KW-0234">DNA repair</keyword>
<keyword evidence="9" id="KW-0862">Zinc</keyword>
<dbReference type="SUPFAM" id="SSF52540">
    <property type="entry name" value="P-loop containing nucleoside triphosphate hydrolases"/>
    <property type="match status" value="1"/>
</dbReference>
<dbReference type="InterPro" id="IPR027417">
    <property type="entry name" value="P-loop_NTPase"/>
</dbReference>
<dbReference type="CDD" id="cd18794">
    <property type="entry name" value="SF2_C_RecQ"/>
    <property type="match status" value="1"/>
</dbReference>